<keyword evidence="2" id="KW-0808">Transferase</keyword>
<dbReference type="Pfam" id="PF00535">
    <property type="entry name" value="Glycos_transf_2"/>
    <property type="match status" value="1"/>
</dbReference>
<dbReference type="EMBL" id="LZZM01000063">
    <property type="protein sequence ID" value="OOM81529.1"/>
    <property type="molecule type" value="Genomic_DNA"/>
</dbReference>
<comment type="caution">
    <text evidence="2">The sequence shown here is derived from an EMBL/GenBank/DDBJ whole genome shotgun (WGS) entry which is preliminary data.</text>
</comment>
<evidence type="ECO:0000313" key="2">
    <source>
        <dbReference type="EMBL" id="OOM81529.1"/>
    </source>
</evidence>
<accession>A0A1S8TV79</accession>
<dbReference type="InterPro" id="IPR001173">
    <property type="entry name" value="Glyco_trans_2-like"/>
</dbReference>
<dbReference type="RefSeq" id="WP_077846313.1">
    <property type="nucleotide sequence ID" value="NZ_LZZM01000063.1"/>
</dbReference>
<dbReference type="GO" id="GO:0016758">
    <property type="term" value="F:hexosyltransferase activity"/>
    <property type="evidence" value="ECO:0007669"/>
    <property type="project" value="UniProtKB-ARBA"/>
</dbReference>
<feature type="domain" description="Glycosyltransferase 2-like" evidence="1">
    <location>
        <begin position="4"/>
        <end position="176"/>
    </location>
</feature>
<gene>
    <name evidence="2" type="primary">epsE</name>
    <name evidence="2" type="ORF">CLPUN_10920</name>
</gene>
<dbReference type="PANTHER" id="PTHR22916:SF3">
    <property type="entry name" value="UDP-GLCNAC:BETAGAL BETA-1,3-N-ACETYLGLUCOSAMINYLTRANSFERASE-LIKE PROTEIN 1"/>
    <property type="match status" value="1"/>
</dbReference>
<dbReference type="Proteomes" id="UP000190890">
    <property type="component" value="Unassembled WGS sequence"/>
</dbReference>
<dbReference type="SUPFAM" id="SSF53448">
    <property type="entry name" value="Nucleotide-diphospho-sugar transferases"/>
    <property type="match status" value="1"/>
</dbReference>
<name>A0A1S8TV79_9CLOT</name>
<organism evidence="2 3">
    <name type="scientific">Clostridium puniceum</name>
    <dbReference type="NCBI Taxonomy" id="29367"/>
    <lineage>
        <taxon>Bacteria</taxon>
        <taxon>Bacillati</taxon>
        <taxon>Bacillota</taxon>
        <taxon>Clostridia</taxon>
        <taxon>Eubacteriales</taxon>
        <taxon>Clostridiaceae</taxon>
        <taxon>Clostridium</taxon>
    </lineage>
</organism>
<protein>
    <submittedName>
        <fullName evidence="2">Putative glycosyltransferase EpsE</fullName>
        <ecNumber evidence="2">2.4.-.-</ecNumber>
    </submittedName>
</protein>
<dbReference type="PANTHER" id="PTHR22916">
    <property type="entry name" value="GLYCOSYLTRANSFERASE"/>
    <property type="match status" value="1"/>
</dbReference>
<proteinExistence type="predicted"/>
<keyword evidence="3" id="KW-1185">Reference proteome</keyword>
<reference evidence="2 3" key="1">
    <citation type="submission" date="2016-05" db="EMBL/GenBank/DDBJ databases">
        <title>Microbial solvent formation.</title>
        <authorList>
            <person name="Poehlein A."/>
            <person name="Montoya Solano J.D."/>
            <person name="Flitsch S."/>
            <person name="Krabben P."/>
            <person name="Duerre P."/>
            <person name="Daniel R."/>
        </authorList>
    </citation>
    <scope>NUCLEOTIDE SEQUENCE [LARGE SCALE GENOMIC DNA]</scope>
    <source>
        <strain evidence="2 3">DSM 2619</strain>
    </source>
</reference>
<evidence type="ECO:0000313" key="3">
    <source>
        <dbReference type="Proteomes" id="UP000190890"/>
    </source>
</evidence>
<dbReference type="InterPro" id="IPR029044">
    <property type="entry name" value="Nucleotide-diphossugar_trans"/>
</dbReference>
<dbReference type="OrthoDB" id="9802649at2"/>
<dbReference type="CDD" id="cd04196">
    <property type="entry name" value="GT_2_like_d"/>
    <property type="match status" value="1"/>
</dbReference>
<dbReference type="Gene3D" id="3.90.550.10">
    <property type="entry name" value="Spore Coat Polysaccharide Biosynthesis Protein SpsA, Chain A"/>
    <property type="match status" value="1"/>
</dbReference>
<keyword evidence="2" id="KW-0328">Glycosyltransferase</keyword>
<evidence type="ECO:0000259" key="1">
    <source>
        <dbReference type="Pfam" id="PF00535"/>
    </source>
</evidence>
<dbReference type="EC" id="2.4.-.-" evidence="2"/>
<sequence length="303" mass="36043">MVDILMATYNGEKFISEQLDSIINQDFKDWKLFIRDDGSRDNTLNIISEYLKKCPEKIELIDNENKNLGVKLNFGELIKHSKNRYCMFSDQDDIWLPNKISITLKRMKHLEVIYGIKKPILVHTDLKVVNQNLQVCNESYWNYMNIDPKRNTLNKALVRNTVTGCTMMINSSLRKYVQGIPKECKMHDHWISLVASICGIVEIIYIPTILYRQHVNNQVGANKMNFFRKLIKNTKDLKYKFPTEQAEVLYKDYNNFLSQKNKQILREFIELSNYNFIKKRYVLLKNNYFTNIMLNRIKMFLYC</sequence>
<dbReference type="AlphaFoldDB" id="A0A1S8TV79"/>
<dbReference type="STRING" id="29367.CLPUN_10920"/>